<gene>
    <name evidence="2" type="ORF">QCO44_07835</name>
</gene>
<name>A0ABV3X5Q9_9FIRM</name>
<dbReference type="PANTHER" id="PTHR33221">
    <property type="entry name" value="WINGED HELIX-TURN-HELIX TRANSCRIPTIONAL REGULATOR, RRF2 FAMILY"/>
    <property type="match status" value="1"/>
</dbReference>
<dbReference type="PANTHER" id="PTHR33221:SF5">
    <property type="entry name" value="HTH-TYPE TRANSCRIPTIONAL REGULATOR ISCR"/>
    <property type="match status" value="1"/>
</dbReference>
<dbReference type="Proteomes" id="UP001559623">
    <property type="component" value="Unassembled WGS sequence"/>
</dbReference>
<protein>
    <submittedName>
        <fullName evidence="2">Rrf2 family transcriptional regulator</fullName>
    </submittedName>
</protein>
<dbReference type="NCBIfam" id="TIGR00738">
    <property type="entry name" value="rrf2_super"/>
    <property type="match status" value="1"/>
</dbReference>
<dbReference type="PROSITE" id="PS51197">
    <property type="entry name" value="HTH_RRF2_2"/>
    <property type="match status" value="1"/>
</dbReference>
<dbReference type="EMBL" id="JARVLH010000004">
    <property type="protein sequence ID" value="MEX5285545.1"/>
    <property type="molecule type" value="Genomic_DNA"/>
</dbReference>
<comment type="caution">
    <text evidence="2">The sequence shown here is derived from an EMBL/GenBank/DDBJ whole genome shotgun (WGS) entry which is preliminary data.</text>
</comment>
<dbReference type="InterPro" id="IPR036388">
    <property type="entry name" value="WH-like_DNA-bd_sf"/>
</dbReference>
<sequence>MKISTRGRYALRLMMDIALQGQDEPVRIKDIARRQEISEKYLEQIVSVLNKAGFVKSSRGPQGGYRLMRDPSEYTVGSILCLIEGSLAPVACMDMEINDCSRHERCATLLLWQKLHEALKDVIDHVRLSDLVAWQEELDKKLL</sequence>
<proteinExistence type="predicted"/>
<keyword evidence="3" id="KW-1185">Reference proteome</keyword>
<dbReference type="InterPro" id="IPR000944">
    <property type="entry name" value="Tscrpt_reg_Rrf2"/>
</dbReference>
<dbReference type="InterPro" id="IPR036390">
    <property type="entry name" value="WH_DNA-bd_sf"/>
</dbReference>
<organism evidence="2 3">
    <name type="scientific">Selenomonas sputigena</name>
    <dbReference type="NCBI Taxonomy" id="69823"/>
    <lineage>
        <taxon>Bacteria</taxon>
        <taxon>Bacillati</taxon>
        <taxon>Bacillota</taxon>
        <taxon>Negativicutes</taxon>
        <taxon>Selenomonadales</taxon>
        <taxon>Selenomonadaceae</taxon>
        <taxon>Selenomonas</taxon>
    </lineage>
</organism>
<accession>A0ABV3X5Q9</accession>
<keyword evidence="1" id="KW-0238">DNA-binding</keyword>
<evidence type="ECO:0000256" key="1">
    <source>
        <dbReference type="ARBA" id="ARBA00023125"/>
    </source>
</evidence>
<dbReference type="RefSeq" id="WP_368847271.1">
    <property type="nucleotide sequence ID" value="NZ_CP194411.1"/>
</dbReference>
<dbReference type="SUPFAM" id="SSF46785">
    <property type="entry name" value="Winged helix' DNA-binding domain"/>
    <property type="match status" value="1"/>
</dbReference>
<evidence type="ECO:0000313" key="2">
    <source>
        <dbReference type="EMBL" id="MEX5285545.1"/>
    </source>
</evidence>
<reference evidence="2 3" key="1">
    <citation type="submission" date="2023-04" db="EMBL/GenBank/DDBJ databases">
        <title>Genome Sequence of Selenomonas sputigena ATCC 33150.</title>
        <authorList>
            <person name="Miller D.P."/>
            <person name="Anvari S."/>
            <person name="Polson S.W."/>
            <person name="Macdonald M."/>
            <person name="Mcdowell J.V."/>
        </authorList>
    </citation>
    <scope>NUCLEOTIDE SEQUENCE [LARGE SCALE GENOMIC DNA]</scope>
    <source>
        <strain evidence="2 3">ATCC 33150</strain>
    </source>
</reference>
<dbReference type="Gene3D" id="1.10.10.10">
    <property type="entry name" value="Winged helix-like DNA-binding domain superfamily/Winged helix DNA-binding domain"/>
    <property type="match status" value="1"/>
</dbReference>
<dbReference type="Pfam" id="PF02082">
    <property type="entry name" value="Rrf2"/>
    <property type="match status" value="1"/>
</dbReference>
<evidence type="ECO:0000313" key="3">
    <source>
        <dbReference type="Proteomes" id="UP001559623"/>
    </source>
</evidence>